<evidence type="ECO:0000256" key="10">
    <source>
        <dbReference type="ARBA" id="ARBA00023232"/>
    </source>
</evidence>
<dbReference type="Pfam" id="PF01557">
    <property type="entry name" value="FAA_hydrolase"/>
    <property type="match status" value="1"/>
</dbReference>
<proteinExistence type="predicted"/>
<dbReference type="GO" id="GO:0046872">
    <property type="term" value="F:metal ion binding"/>
    <property type="evidence" value="ECO:0007669"/>
    <property type="project" value="UniProtKB-KW"/>
</dbReference>
<feature type="active site" description="Proton acceptor" evidence="11">
    <location>
        <position position="150"/>
    </location>
</feature>
<dbReference type="STRING" id="428990.SAMN06295987_102589"/>
<dbReference type="GO" id="GO:1902000">
    <property type="term" value="P:homogentisate catabolic process"/>
    <property type="evidence" value="ECO:0007669"/>
    <property type="project" value="TreeGrafter"/>
</dbReference>
<dbReference type="GO" id="GO:0006572">
    <property type="term" value="P:L-tyrosine catabolic process"/>
    <property type="evidence" value="ECO:0007669"/>
    <property type="project" value="UniProtKB-KW"/>
</dbReference>
<feature type="domain" description="Fumarylacetoacetase-like C-terminal" evidence="14">
    <location>
        <begin position="141"/>
        <end position="426"/>
    </location>
</feature>
<evidence type="ECO:0000256" key="5">
    <source>
        <dbReference type="ARBA" id="ARBA00022723"/>
    </source>
</evidence>
<evidence type="ECO:0000256" key="4">
    <source>
        <dbReference type="ARBA" id="ARBA00012094"/>
    </source>
</evidence>
<gene>
    <name evidence="16" type="ORF">SAMN06295987_102589</name>
</gene>
<evidence type="ECO:0000256" key="1">
    <source>
        <dbReference type="ARBA" id="ARBA00001913"/>
    </source>
</evidence>
<keyword evidence="8 13" id="KW-0460">Magnesium</keyword>
<feature type="binding site" evidence="13">
    <location>
        <position position="213"/>
    </location>
    <ligand>
        <name>Ca(2+)</name>
        <dbReference type="ChEBI" id="CHEBI:29108"/>
    </ligand>
</feature>
<dbReference type="InterPro" id="IPR036462">
    <property type="entry name" value="Fumarylacetoacetase_N_sf"/>
</dbReference>
<dbReference type="UniPathway" id="UPA00139">
    <property type="reaction ID" value="UER00341"/>
</dbReference>
<evidence type="ECO:0000256" key="2">
    <source>
        <dbReference type="ARBA" id="ARBA00001946"/>
    </source>
</evidence>
<keyword evidence="17" id="KW-1185">Reference proteome</keyword>
<comment type="pathway">
    <text evidence="3">Amino-acid degradation; L-phenylalanine degradation; acetoacetate and fumarate from L-phenylalanine: step 6/6.</text>
</comment>
<dbReference type="Proteomes" id="UP000190989">
    <property type="component" value="Unassembled WGS sequence"/>
</dbReference>
<dbReference type="AlphaFoldDB" id="A0A1U6HJT5"/>
<evidence type="ECO:0000256" key="13">
    <source>
        <dbReference type="PIRSR" id="PIRSR605959-3"/>
    </source>
</evidence>
<dbReference type="EMBL" id="FVZE01000002">
    <property type="protein sequence ID" value="SLJ96020.1"/>
    <property type="molecule type" value="Genomic_DNA"/>
</dbReference>
<evidence type="ECO:0000256" key="7">
    <source>
        <dbReference type="ARBA" id="ARBA00022837"/>
    </source>
</evidence>
<feature type="binding site" evidence="13">
    <location>
        <position position="143"/>
    </location>
    <ligand>
        <name>Ca(2+)</name>
        <dbReference type="ChEBI" id="CHEBI:29108"/>
    </ligand>
</feature>
<feature type="binding site" evidence="13">
    <location>
        <position position="268"/>
    </location>
    <ligand>
        <name>Mg(2+)</name>
        <dbReference type="ChEBI" id="CHEBI:18420"/>
    </ligand>
</feature>
<evidence type="ECO:0000256" key="11">
    <source>
        <dbReference type="PIRSR" id="PIRSR605959-1"/>
    </source>
</evidence>
<dbReference type="InterPro" id="IPR015377">
    <property type="entry name" value="Fumarylacetoacetase_N"/>
</dbReference>
<keyword evidence="5 13" id="KW-0479">Metal-binding</keyword>
<accession>A0A1U6HJT5</accession>
<evidence type="ECO:0000256" key="3">
    <source>
        <dbReference type="ARBA" id="ARBA00004782"/>
    </source>
</evidence>
<dbReference type="SUPFAM" id="SSF56529">
    <property type="entry name" value="FAH"/>
    <property type="match status" value="1"/>
</dbReference>
<feature type="binding site" evidence="13">
    <location>
        <position position="211"/>
    </location>
    <ligand>
        <name>Ca(2+)</name>
        <dbReference type="ChEBI" id="CHEBI:29108"/>
    </ligand>
</feature>
<feature type="binding site" evidence="12">
    <location>
        <position position="252"/>
    </location>
    <ligand>
        <name>substrate</name>
    </ligand>
</feature>
<evidence type="ECO:0000256" key="8">
    <source>
        <dbReference type="ARBA" id="ARBA00022842"/>
    </source>
</evidence>
<dbReference type="PANTHER" id="PTHR43069">
    <property type="entry name" value="FUMARYLACETOACETASE"/>
    <property type="match status" value="1"/>
</dbReference>
<evidence type="ECO:0000313" key="17">
    <source>
        <dbReference type="Proteomes" id="UP000190989"/>
    </source>
</evidence>
<reference evidence="17" key="1">
    <citation type="submission" date="2017-02" db="EMBL/GenBank/DDBJ databases">
        <authorList>
            <person name="Varghese N."/>
            <person name="Submissions S."/>
        </authorList>
    </citation>
    <scope>NUCLEOTIDE SEQUENCE [LARGE SCALE GENOMIC DNA]</scope>
    <source>
        <strain evidence="17">SM117</strain>
    </source>
</reference>
<dbReference type="InterPro" id="IPR011234">
    <property type="entry name" value="Fumarylacetoacetase-like_C"/>
</dbReference>
<protein>
    <recommendedName>
        <fullName evidence="4">fumarylacetoacetase</fullName>
        <ecNumber evidence="4">3.7.1.2</ecNumber>
    </recommendedName>
</protein>
<evidence type="ECO:0000259" key="14">
    <source>
        <dbReference type="Pfam" id="PF01557"/>
    </source>
</evidence>
<dbReference type="GO" id="GO:0006559">
    <property type="term" value="P:L-phenylalanine catabolic process"/>
    <property type="evidence" value="ECO:0007669"/>
    <property type="project" value="UniProtKB-UniPathway"/>
</dbReference>
<dbReference type="InterPro" id="IPR005959">
    <property type="entry name" value="Fumarylacetoacetase"/>
</dbReference>
<dbReference type="InterPro" id="IPR036663">
    <property type="entry name" value="Fumarylacetoacetase_C_sf"/>
</dbReference>
<keyword evidence="6 16" id="KW-0378">Hydrolase</keyword>
<evidence type="ECO:0000256" key="9">
    <source>
        <dbReference type="ARBA" id="ARBA00022878"/>
    </source>
</evidence>
<keyword evidence="10" id="KW-0585">Phenylalanine catabolism</keyword>
<dbReference type="GO" id="GO:0004334">
    <property type="term" value="F:fumarylacetoacetase activity"/>
    <property type="evidence" value="ECO:0007669"/>
    <property type="project" value="UniProtKB-EC"/>
</dbReference>
<dbReference type="Pfam" id="PF09298">
    <property type="entry name" value="FAA_hydrolase_N"/>
    <property type="match status" value="1"/>
</dbReference>
<evidence type="ECO:0000256" key="12">
    <source>
        <dbReference type="PIRSR" id="PIRSR605959-2"/>
    </source>
</evidence>
<dbReference type="SUPFAM" id="SSF63433">
    <property type="entry name" value="Fumarylacetoacetate hydrolase, FAH, N-terminal domain"/>
    <property type="match status" value="1"/>
</dbReference>
<organism evidence="16 17">
    <name type="scientific">Novosphingobium mathurense</name>
    <dbReference type="NCBI Taxonomy" id="428990"/>
    <lineage>
        <taxon>Bacteria</taxon>
        <taxon>Pseudomonadati</taxon>
        <taxon>Pseudomonadota</taxon>
        <taxon>Alphaproteobacteria</taxon>
        <taxon>Sphingomonadales</taxon>
        <taxon>Sphingomonadaceae</taxon>
        <taxon>Novosphingobium</taxon>
    </lineage>
</organism>
<keyword evidence="9" id="KW-0828">Tyrosine catabolism</keyword>
<evidence type="ECO:0000256" key="6">
    <source>
        <dbReference type="ARBA" id="ARBA00022801"/>
    </source>
</evidence>
<keyword evidence="7 13" id="KW-0106">Calcium</keyword>
<dbReference type="PANTHER" id="PTHR43069:SF2">
    <property type="entry name" value="FUMARYLACETOACETASE"/>
    <property type="match status" value="1"/>
</dbReference>
<feature type="binding site" evidence="13">
    <location>
        <position position="264"/>
    </location>
    <ligand>
        <name>Mg(2+)</name>
        <dbReference type="ChEBI" id="CHEBI:18420"/>
    </ligand>
</feature>
<evidence type="ECO:0000313" key="16">
    <source>
        <dbReference type="EMBL" id="SLJ96020.1"/>
    </source>
</evidence>
<dbReference type="Gene3D" id="3.90.850.10">
    <property type="entry name" value="Fumarylacetoacetase-like, C-terminal domain"/>
    <property type="match status" value="1"/>
</dbReference>
<comment type="cofactor">
    <cofactor evidence="2 13">
        <name>Mg(2+)</name>
        <dbReference type="ChEBI" id="CHEBI:18420"/>
    </cofactor>
</comment>
<feature type="domain" description="Fumarylacetoacetase N-terminal" evidence="15">
    <location>
        <begin position="36"/>
        <end position="135"/>
    </location>
</feature>
<feature type="binding site" evidence="13">
    <location>
        <position position="245"/>
    </location>
    <ligand>
        <name>Mg(2+)</name>
        <dbReference type="ChEBI" id="CHEBI:18420"/>
    </ligand>
</feature>
<sequence length="436" mass="45831">MLTAVVMTIDLNETHDPARRSWFASANCEDTDFPIQNLPFGLFRSAGRTRGGVALGDAIIDLNALLDGGLIDGPASSAARAASGETLAPLLTCEPKAVSVLRARLSDLFRQDGGGDPNVLQNTLVPMAEAELLLPLKPKAFTDFCTSIDHIVRMGGTPPKLAAMSLPVAYNGRASSVAVSGTPVVRPCGQYELPSGSGAVSFGPEPMLDFELEFGAWLRAGNALGEPMGMADAHTSLFGCCLVNDWSARGIQFFESILGPHLGKSFVTTISPWIVTMEALAPFRVAARGRAETEAPVPAHLLSPADQARGAICVELTAELTNEAGASQQIVRSNLRDLFWTLAQMVAHQGSNGAPLEPGDLIATGTVSGPDDEARACLAEITLRGGAPIRLPDGSERTMLEDGDTLTLRGRAMAEDFVPIGFGPCAGTIHPARSFT</sequence>
<feature type="binding site" evidence="12">
    <location>
        <position position="366"/>
    </location>
    <ligand>
        <name>substrate</name>
    </ligand>
</feature>
<evidence type="ECO:0000259" key="15">
    <source>
        <dbReference type="Pfam" id="PF09298"/>
    </source>
</evidence>
<feature type="binding site" evidence="13">
    <location>
        <position position="245"/>
    </location>
    <ligand>
        <name>Ca(2+)</name>
        <dbReference type="ChEBI" id="CHEBI:29108"/>
    </ligand>
</feature>
<name>A0A1U6HJT5_9SPHN</name>
<comment type="cofactor">
    <cofactor evidence="1 13">
        <name>Ca(2+)</name>
        <dbReference type="ChEBI" id="CHEBI:29108"/>
    </cofactor>
</comment>
<dbReference type="Gene3D" id="2.30.30.230">
    <property type="entry name" value="Fumarylacetoacetase, N-terminal domain"/>
    <property type="match status" value="1"/>
</dbReference>
<dbReference type="EC" id="3.7.1.2" evidence="4"/>